<evidence type="ECO:0000313" key="3">
    <source>
        <dbReference type="Proteomes" id="UP000189177"/>
    </source>
</evidence>
<accession>A0A1V3A0L3</accession>
<dbReference type="OrthoDB" id="9780392at2"/>
<evidence type="ECO:0000313" key="2">
    <source>
        <dbReference type="EMBL" id="OOC10882.1"/>
    </source>
</evidence>
<proteinExistence type="predicted"/>
<reference evidence="2 3" key="1">
    <citation type="submission" date="2017-02" db="EMBL/GenBank/DDBJ databases">
        <title>Genomic diversity within the haloalkaliphilic genus Thioalkalivibrio.</title>
        <authorList>
            <person name="Ahn A.-C."/>
            <person name="Meier-Kolthoff J."/>
            <person name="Overmars L."/>
            <person name="Richter M."/>
            <person name="Woyke T."/>
            <person name="Sorokin D.Y."/>
            <person name="Muyzer G."/>
        </authorList>
    </citation>
    <scope>NUCLEOTIDE SEQUENCE [LARGE SCALE GENOMIC DNA]</scope>
    <source>
        <strain evidence="2 3">HL17</strain>
    </source>
</reference>
<dbReference type="STRING" id="252474.B1A74_03370"/>
<protein>
    <submittedName>
        <fullName evidence="2">Hemerythrin HHE cation-binding protein</fullName>
    </submittedName>
</protein>
<comment type="caution">
    <text evidence="2">The sequence shown here is derived from an EMBL/GenBank/DDBJ whole genome shotgun (WGS) entry which is preliminary data.</text>
</comment>
<sequence length="181" mass="20663">MDLMINEPFPGFNRPLEVLRTCHRRLLACLERLEHLHAHVPEHGADATAQAAAQRLLHYFYSAAPHHHADEYEDLFPRLKRLGDHPASHPQLPAWLDSLTADHEALERVWARLEPDLLDIAEGRPASLAGAPEWVARYRRHLSLKEQAVLPLAEHLLDADQCRAIGEAMARRRDIEIECRA</sequence>
<dbReference type="Gene3D" id="1.20.120.520">
    <property type="entry name" value="nmb1532 protein domain like"/>
    <property type="match status" value="1"/>
</dbReference>
<dbReference type="AlphaFoldDB" id="A0A1V3A0L3"/>
<feature type="domain" description="Hemerythrin-like" evidence="1">
    <location>
        <begin position="15"/>
        <end position="153"/>
    </location>
</feature>
<dbReference type="EMBL" id="MUZR01000008">
    <property type="protein sequence ID" value="OOC10882.1"/>
    <property type="molecule type" value="Genomic_DNA"/>
</dbReference>
<dbReference type="Pfam" id="PF01814">
    <property type="entry name" value="Hemerythrin"/>
    <property type="match status" value="1"/>
</dbReference>
<dbReference type="Proteomes" id="UP000189177">
    <property type="component" value="Unassembled WGS sequence"/>
</dbReference>
<organism evidence="2 3">
    <name type="scientific">Thioalkalivibrio halophilus</name>
    <dbReference type="NCBI Taxonomy" id="252474"/>
    <lineage>
        <taxon>Bacteria</taxon>
        <taxon>Pseudomonadati</taxon>
        <taxon>Pseudomonadota</taxon>
        <taxon>Gammaproteobacteria</taxon>
        <taxon>Chromatiales</taxon>
        <taxon>Ectothiorhodospiraceae</taxon>
        <taxon>Thioalkalivibrio</taxon>
    </lineage>
</organism>
<keyword evidence="3" id="KW-1185">Reference proteome</keyword>
<name>A0A1V3A0L3_9GAMM</name>
<dbReference type="RefSeq" id="WP_024328846.1">
    <property type="nucleotide sequence ID" value="NZ_MUZR01000008.1"/>
</dbReference>
<dbReference type="InterPro" id="IPR012312">
    <property type="entry name" value="Hemerythrin-like"/>
</dbReference>
<gene>
    <name evidence="2" type="ORF">B1A74_03370</name>
</gene>
<evidence type="ECO:0000259" key="1">
    <source>
        <dbReference type="Pfam" id="PF01814"/>
    </source>
</evidence>